<sequence>MDSSENWIPYIGQQFDSIEQAWNFWEAYGRKMGFDVRKKYNNTDKNKIITSSRFVCSKEGFRQVDNKRNHIVKNPRAERRTGCMARIGFVLDREDGKYKVQDFISEHNHILHSQETAHLMSTHRKISEVQALAIELADASGIKPKAAHELHAAQVGGSSNLNYTHRDHKNYLRSKRQKDLMYGEAGSLLKYFHLQTVENPSFQYSIQLDSEEQITNIFWADAKMLIDYALFGDVFAFDTTFGTNKENRPLGVFVGFNHFREEVVFGAAVLYDETAESFKWLFETFIATHDNKMPQTIFTDQDIAMGKAIAEVMPNTWHGLCTWHIMQNATKHLLHDGSNVLRQFKACMYDYGDEESFEEAFTTLRSTVTKSAWLDGIYALRKKWAECYMSNVFSLGMRSTQLSESFNKDLKDYLQCNLDIMRFFKQFERVVRQKRENEIISEYESREKLPRIKLRRSPLLQQAGQVYTPKIFEAFQDEYEWSTAAYIKPCGLEPFTNEYIVGISDFENNNEVGAEYRVYGDFSSQTVSCSCKMFERLGILCAHALKVLDTMNIKLIPEKYILKRWTRDARSGRIQDVAGKIVVEDTQLDATRRYRDLCRKFVKIASRAAVFKESSLLLDCGLDNIIVDVEKKLTSMKLENGLFSSEFTNEVVRLDQGYVGSSNLNKITLKKKVKATGGRRKKSWTEKFHKKKN</sequence>
<dbReference type="Pfam" id="PF10551">
    <property type="entry name" value="MULE"/>
    <property type="match status" value="1"/>
</dbReference>
<dbReference type="InterPro" id="IPR018289">
    <property type="entry name" value="MULE_transposase_dom"/>
</dbReference>
<dbReference type="GO" id="GO:0008270">
    <property type="term" value="F:zinc ion binding"/>
    <property type="evidence" value="ECO:0007669"/>
    <property type="project" value="UniProtKB-KW"/>
</dbReference>
<evidence type="ECO:0000313" key="7">
    <source>
        <dbReference type="Proteomes" id="UP001443914"/>
    </source>
</evidence>
<dbReference type="Proteomes" id="UP001443914">
    <property type="component" value="Unassembled WGS sequence"/>
</dbReference>
<evidence type="ECO:0000313" key="6">
    <source>
        <dbReference type="EMBL" id="KAK9706618.1"/>
    </source>
</evidence>
<proteinExistence type="predicted"/>
<name>A0AAW1JTU3_SAPOF</name>
<evidence type="ECO:0000256" key="3">
    <source>
        <dbReference type="ARBA" id="ARBA00022833"/>
    </source>
</evidence>
<dbReference type="InterPro" id="IPR007527">
    <property type="entry name" value="Znf_SWIM"/>
</dbReference>
<gene>
    <name evidence="6" type="ORF">RND81_07G139500</name>
</gene>
<keyword evidence="3" id="KW-0862">Zinc</keyword>
<evidence type="ECO:0000256" key="4">
    <source>
        <dbReference type="PROSITE-ProRule" id="PRU00325"/>
    </source>
</evidence>
<dbReference type="SMART" id="SM00575">
    <property type="entry name" value="ZnF_PMZ"/>
    <property type="match status" value="1"/>
</dbReference>
<dbReference type="PANTHER" id="PTHR47718">
    <property type="entry name" value="OS01G0519700 PROTEIN"/>
    <property type="match status" value="1"/>
</dbReference>
<dbReference type="InterPro" id="IPR004330">
    <property type="entry name" value="FAR1_DNA_bnd_dom"/>
</dbReference>
<accession>A0AAW1JTU3</accession>
<dbReference type="PROSITE" id="PS50966">
    <property type="entry name" value="ZF_SWIM"/>
    <property type="match status" value="1"/>
</dbReference>
<evidence type="ECO:0000256" key="1">
    <source>
        <dbReference type="ARBA" id="ARBA00022723"/>
    </source>
</evidence>
<feature type="domain" description="SWIM-type" evidence="5">
    <location>
        <begin position="516"/>
        <end position="552"/>
    </location>
</feature>
<comment type="caution">
    <text evidence="6">The sequence shown here is derived from an EMBL/GenBank/DDBJ whole genome shotgun (WGS) entry which is preliminary data.</text>
</comment>
<dbReference type="Pfam" id="PF03101">
    <property type="entry name" value="FAR1"/>
    <property type="match status" value="1"/>
</dbReference>
<evidence type="ECO:0000259" key="5">
    <source>
        <dbReference type="PROSITE" id="PS50966"/>
    </source>
</evidence>
<dbReference type="AlphaFoldDB" id="A0AAW1JTU3"/>
<keyword evidence="2 4" id="KW-0863">Zinc-finger</keyword>
<keyword evidence="1" id="KW-0479">Metal-binding</keyword>
<dbReference type="Pfam" id="PF04434">
    <property type="entry name" value="SWIM"/>
    <property type="match status" value="1"/>
</dbReference>
<dbReference type="InterPro" id="IPR006564">
    <property type="entry name" value="Znf_PMZ"/>
</dbReference>
<evidence type="ECO:0000256" key="2">
    <source>
        <dbReference type="ARBA" id="ARBA00022771"/>
    </source>
</evidence>
<reference evidence="6" key="1">
    <citation type="submission" date="2024-03" db="EMBL/GenBank/DDBJ databases">
        <title>WGS assembly of Saponaria officinalis var. Norfolk2.</title>
        <authorList>
            <person name="Jenkins J."/>
            <person name="Shu S."/>
            <person name="Grimwood J."/>
            <person name="Barry K."/>
            <person name="Goodstein D."/>
            <person name="Schmutz J."/>
            <person name="Leebens-Mack J."/>
            <person name="Osbourn A."/>
        </authorList>
    </citation>
    <scope>NUCLEOTIDE SEQUENCE [LARGE SCALE GENOMIC DNA]</scope>
    <source>
        <strain evidence="6">JIC</strain>
    </source>
</reference>
<protein>
    <recommendedName>
        <fullName evidence="5">SWIM-type domain-containing protein</fullName>
    </recommendedName>
</protein>
<organism evidence="6 7">
    <name type="scientific">Saponaria officinalis</name>
    <name type="common">Common soapwort</name>
    <name type="synonym">Lychnis saponaria</name>
    <dbReference type="NCBI Taxonomy" id="3572"/>
    <lineage>
        <taxon>Eukaryota</taxon>
        <taxon>Viridiplantae</taxon>
        <taxon>Streptophyta</taxon>
        <taxon>Embryophyta</taxon>
        <taxon>Tracheophyta</taxon>
        <taxon>Spermatophyta</taxon>
        <taxon>Magnoliopsida</taxon>
        <taxon>eudicotyledons</taxon>
        <taxon>Gunneridae</taxon>
        <taxon>Pentapetalae</taxon>
        <taxon>Caryophyllales</taxon>
        <taxon>Caryophyllaceae</taxon>
        <taxon>Caryophylleae</taxon>
        <taxon>Saponaria</taxon>
    </lineage>
</organism>
<dbReference type="PANTHER" id="PTHR47718:SF2">
    <property type="entry name" value="PROTEIN FAR1-RELATED SEQUENCE 5-LIKE"/>
    <property type="match status" value="1"/>
</dbReference>
<dbReference type="EMBL" id="JBDFQZ010000007">
    <property type="protein sequence ID" value="KAK9706618.1"/>
    <property type="molecule type" value="Genomic_DNA"/>
</dbReference>
<keyword evidence="7" id="KW-1185">Reference proteome</keyword>